<keyword evidence="5 12" id="KW-0812">Transmembrane</keyword>
<proteinExistence type="predicted"/>
<name>K4B4I9_SOLLC</name>
<comment type="subcellular location">
    <subcellularLocation>
        <location evidence="1">Membrane</location>
        <topology evidence="1">Multi-pass membrane protein</topology>
    </subcellularLocation>
    <subcellularLocation>
        <location evidence="2">Plastid</location>
        <location evidence="2">Chloroplast thylakoid membrane</location>
    </subcellularLocation>
</comment>
<evidence type="ECO:0000256" key="10">
    <source>
        <dbReference type="ARBA" id="ARBA00047726"/>
    </source>
</evidence>
<evidence type="ECO:0000256" key="5">
    <source>
        <dbReference type="ARBA" id="ARBA00022692"/>
    </source>
</evidence>
<evidence type="ECO:0000259" key="13">
    <source>
        <dbReference type="Pfam" id="PF00361"/>
    </source>
</evidence>
<evidence type="ECO:0000256" key="11">
    <source>
        <dbReference type="ARBA" id="ARBA00048026"/>
    </source>
</evidence>
<dbReference type="Proteomes" id="UP000004994">
    <property type="component" value="Chromosome 2"/>
</dbReference>
<reference evidence="14" key="1">
    <citation type="journal article" date="2012" name="Nature">
        <title>The tomato genome sequence provides insights into fleshy fruit evolution.</title>
        <authorList>
            <consortium name="Tomato Genome Consortium"/>
        </authorList>
    </citation>
    <scope>NUCLEOTIDE SEQUENCE [LARGE SCALE GENOMIC DNA]</scope>
    <source>
        <strain evidence="14">cv. Heinz 1706</strain>
    </source>
</reference>
<dbReference type="Gramene" id="Solyc02g011900.1.1">
    <property type="protein sequence ID" value="Solyc02g011900.1.1"/>
    <property type="gene ID" value="Solyc02g011900.1"/>
</dbReference>
<dbReference type="HOGENOM" id="CLU_2227894_0_0_1"/>
<dbReference type="AlphaFoldDB" id="K4B4I9"/>
<dbReference type="InterPro" id="IPR001750">
    <property type="entry name" value="ND/Mrp_TM"/>
</dbReference>
<evidence type="ECO:0000256" key="2">
    <source>
        <dbReference type="ARBA" id="ARBA00004334"/>
    </source>
</evidence>
<feature type="transmembrane region" description="Helical" evidence="12">
    <location>
        <begin position="7"/>
        <end position="30"/>
    </location>
</feature>
<keyword evidence="3" id="KW-0813">Transport</keyword>
<reference evidence="14" key="2">
    <citation type="submission" date="2015-06" db="UniProtKB">
        <authorList>
            <consortium name="EnsemblPlants"/>
        </authorList>
    </citation>
    <scope>IDENTIFICATION</scope>
    <source>
        <strain evidence="14">cv. Heinz 1706</strain>
    </source>
</reference>
<dbReference type="PhylomeDB" id="K4B4I9"/>
<dbReference type="EnsemblPlants" id="Solyc02g011900.1.1">
    <property type="protein sequence ID" value="Solyc02g011900.1.1"/>
    <property type="gene ID" value="Solyc02g011900.1"/>
</dbReference>
<dbReference type="PANTHER" id="PTHR22773">
    <property type="entry name" value="NADH DEHYDROGENASE"/>
    <property type="match status" value="1"/>
</dbReference>
<evidence type="ECO:0000256" key="1">
    <source>
        <dbReference type="ARBA" id="ARBA00004141"/>
    </source>
</evidence>
<evidence type="ECO:0000256" key="8">
    <source>
        <dbReference type="ARBA" id="ARBA00023027"/>
    </source>
</evidence>
<evidence type="ECO:0000313" key="14">
    <source>
        <dbReference type="EnsemblPlants" id="Solyc02g011900.1.1"/>
    </source>
</evidence>
<comment type="catalytic activity">
    <reaction evidence="11">
        <text>a plastoquinone + NADH + (n+1) H(+)(in) = a plastoquinol + NAD(+) + n H(+)(out)</text>
        <dbReference type="Rhea" id="RHEA:42608"/>
        <dbReference type="Rhea" id="RHEA-COMP:9561"/>
        <dbReference type="Rhea" id="RHEA-COMP:9562"/>
        <dbReference type="ChEBI" id="CHEBI:15378"/>
        <dbReference type="ChEBI" id="CHEBI:17757"/>
        <dbReference type="ChEBI" id="CHEBI:57540"/>
        <dbReference type="ChEBI" id="CHEBI:57945"/>
        <dbReference type="ChEBI" id="CHEBI:62192"/>
    </reaction>
</comment>
<protein>
    <recommendedName>
        <fullName evidence="13">NADH:quinone oxidoreductase/Mrp antiporter transmembrane domain-containing protein</fullName>
    </recommendedName>
</protein>
<comment type="catalytic activity">
    <reaction evidence="10">
        <text>a plastoquinone + NADPH + (n+1) H(+)(in) = a plastoquinol + NADP(+) + n H(+)(out)</text>
        <dbReference type="Rhea" id="RHEA:42612"/>
        <dbReference type="Rhea" id="RHEA-COMP:9561"/>
        <dbReference type="Rhea" id="RHEA-COMP:9562"/>
        <dbReference type="ChEBI" id="CHEBI:15378"/>
        <dbReference type="ChEBI" id="CHEBI:17757"/>
        <dbReference type="ChEBI" id="CHEBI:57783"/>
        <dbReference type="ChEBI" id="CHEBI:58349"/>
        <dbReference type="ChEBI" id="CHEBI:62192"/>
    </reaction>
</comment>
<dbReference type="Pfam" id="PF00361">
    <property type="entry name" value="Proton_antipo_M"/>
    <property type="match status" value="1"/>
</dbReference>
<evidence type="ECO:0000256" key="12">
    <source>
        <dbReference type="SAM" id="Phobius"/>
    </source>
</evidence>
<accession>K4B4I9</accession>
<keyword evidence="15" id="KW-1185">Reference proteome</keyword>
<keyword evidence="8" id="KW-0520">NAD</keyword>
<dbReference type="eggNOG" id="KOG4668">
    <property type="taxonomic scope" value="Eukaryota"/>
</dbReference>
<evidence type="ECO:0000256" key="7">
    <source>
        <dbReference type="ARBA" id="ARBA00022989"/>
    </source>
</evidence>
<dbReference type="PaxDb" id="4081-Solyc02g011900.1.1"/>
<evidence type="ECO:0000256" key="9">
    <source>
        <dbReference type="ARBA" id="ARBA00023136"/>
    </source>
</evidence>
<dbReference type="GO" id="GO:0009535">
    <property type="term" value="C:chloroplast thylakoid membrane"/>
    <property type="evidence" value="ECO:0007669"/>
    <property type="project" value="UniProtKB-SubCell"/>
</dbReference>
<keyword evidence="7 12" id="KW-1133">Transmembrane helix</keyword>
<dbReference type="InParanoid" id="K4B4I9"/>
<organism evidence="14">
    <name type="scientific">Solanum lycopersicum</name>
    <name type="common">Tomato</name>
    <name type="synonym">Lycopersicon esculentum</name>
    <dbReference type="NCBI Taxonomy" id="4081"/>
    <lineage>
        <taxon>Eukaryota</taxon>
        <taxon>Viridiplantae</taxon>
        <taxon>Streptophyta</taxon>
        <taxon>Embryophyta</taxon>
        <taxon>Tracheophyta</taxon>
        <taxon>Spermatophyta</taxon>
        <taxon>Magnoliopsida</taxon>
        <taxon>eudicotyledons</taxon>
        <taxon>Gunneridae</taxon>
        <taxon>Pentapetalae</taxon>
        <taxon>asterids</taxon>
        <taxon>lamiids</taxon>
        <taxon>Solanales</taxon>
        <taxon>Solanaceae</taxon>
        <taxon>Solanoideae</taxon>
        <taxon>Solaneae</taxon>
        <taxon>Solanum</taxon>
        <taxon>Solanum subgen. Lycopersicon</taxon>
    </lineage>
</organism>
<evidence type="ECO:0000256" key="6">
    <source>
        <dbReference type="ARBA" id="ARBA00022967"/>
    </source>
</evidence>
<keyword evidence="9 12" id="KW-0472">Membrane</keyword>
<evidence type="ECO:0000256" key="4">
    <source>
        <dbReference type="ARBA" id="ARBA00022640"/>
    </source>
</evidence>
<feature type="domain" description="NADH:quinone oxidoreductase/Mrp antiporter transmembrane" evidence="13">
    <location>
        <begin position="11"/>
        <end position="105"/>
    </location>
</feature>
<sequence>MDITEFLLFVLTSILGGMLLCGAKDLIIIIVSPESFSLSILSMILVNLSAITQTSTKCMLAYSSISQIRYVIIGIIVGDSYDGYASMITYMMFYISMKLGTFSCIV</sequence>
<feature type="transmembrane region" description="Helical" evidence="12">
    <location>
        <begin position="36"/>
        <end position="52"/>
    </location>
</feature>
<keyword evidence="6" id="KW-1278">Translocase</keyword>
<evidence type="ECO:0000256" key="3">
    <source>
        <dbReference type="ARBA" id="ARBA00022448"/>
    </source>
</evidence>
<evidence type="ECO:0000313" key="15">
    <source>
        <dbReference type="Proteomes" id="UP000004994"/>
    </source>
</evidence>
<dbReference type="STRING" id="4081.K4B4I9"/>
<keyword evidence="4" id="KW-0934">Plastid</keyword>